<dbReference type="GO" id="GO:0006511">
    <property type="term" value="P:ubiquitin-dependent protein catabolic process"/>
    <property type="evidence" value="ECO:0007669"/>
    <property type="project" value="InterPro"/>
</dbReference>
<dbReference type="GO" id="GO:0036503">
    <property type="term" value="P:ERAD pathway"/>
    <property type="evidence" value="ECO:0007669"/>
    <property type="project" value="InterPro"/>
</dbReference>
<evidence type="ECO:0000259" key="6">
    <source>
        <dbReference type="Pfam" id="PF10408"/>
    </source>
</evidence>
<proteinExistence type="predicted"/>
<evidence type="ECO:0000313" key="9">
    <source>
        <dbReference type="WBParaSite" id="ECPE_0001519701-mRNA-1"/>
    </source>
</evidence>
<dbReference type="EMBL" id="UZAN01059705">
    <property type="protein sequence ID" value="VDP92429.1"/>
    <property type="molecule type" value="Genomic_DNA"/>
</dbReference>
<dbReference type="PANTHER" id="PTHR13931:SF2">
    <property type="entry name" value="UBIQUITIN CONJUGATION FACTOR E4 B"/>
    <property type="match status" value="1"/>
</dbReference>
<evidence type="ECO:0000256" key="4">
    <source>
        <dbReference type="ARBA" id="ARBA00022786"/>
    </source>
</evidence>
<keyword evidence="5" id="KW-0539">Nucleus</keyword>
<dbReference type="Pfam" id="PF10408">
    <property type="entry name" value="Ufd2P_core"/>
    <property type="match status" value="1"/>
</dbReference>
<keyword evidence="3" id="KW-0808">Transferase</keyword>
<sequence>MSFLLEEALDGLKKVRELQDLRDDSARWSELPRQQQIARMGELEQHERQVRSYLTLANQTVSMLYHLTSEIRGPFLRPEIVDKLAAMLNFNLVQLCGPRCSSLKVRNPESYGWAPKTLLAQLVAIYRHLDSEDGQFALALSKDERCFSRSLFDCACVLMSRHRIQTPEELERFARLGAKLDVVKLHSLKHEPKNTLRDEREAWWTLRAVEVESSAECGNTRQLIRPTGPKRR</sequence>
<dbReference type="GO" id="GO:0005737">
    <property type="term" value="C:cytoplasm"/>
    <property type="evidence" value="ECO:0007669"/>
    <property type="project" value="TreeGrafter"/>
</dbReference>
<dbReference type="AlphaFoldDB" id="A0A183B7H2"/>
<name>A0A183B7H2_9TREM</name>
<dbReference type="InterPro" id="IPR045132">
    <property type="entry name" value="UBE4"/>
</dbReference>
<protein>
    <submittedName>
        <fullName evidence="9">Ufd2P_core domain-containing protein</fullName>
    </submittedName>
</protein>
<dbReference type="GO" id="GO:0005634">
    <property type="term" value="C:nucleus"/>
    <property type="evidence" value="ECO:0007669"/>
    <property type="project" value="UniProtKB-SubCell"/>
</dbReference>
<evidence type="ECO:0000313" key="8">
    <source>
        <dbReference type="Proteomes" id="UP000272942"/>
    </source>
</evidence>
<dbReference type="Proteomes" id="UP000272942">
    <property type="component" value="Unassembled WGS sequence"/>
</dbReference>
<dbReference type="PANTHER" id="PTHR13931">
    <property type="entry name" value="UBIQUITINATION FACTOR E4"/>
    <property type="match status" value="1"/>
</dbReference>
<evidence type="ECO:0000256" key="3">
    <source>
        <dbReference type="ARBA" id="ARBA00022679"/>
    </source>
</evidence>
<comment type="pathway">
    <text evidence="2">Protein modification; protein ubiquitination.</text>
</comment>
<evidence type="ECO:0000256" key="1">
    <source>
        <dbReference type="ARBA" id="ARBA00004123"/>
    </source>
</evidence>
<comment type="subcellular location">
    <subcellularLocation>
        <location evidence="1">Nucleus</location>
    </subcellularLocation>
</comment>
<keyword evidence="8" id="KW-1185">Reference proteome</keyword>
<dbReference type="OrthoDB" id="20295at2759"/>
<evidence type="ECO:0000313" key="7">
    <source>
        <dbReference type="EMBL" id="VDP92429.1"/>
    </source>
</evidence>
<dbReference type="UniPathway" id="UPA00143"/>
<dbReference type="GO" id="GO:0000209">
    <property type="term" value="P:protein polyubiquitination"/>
    <property type="evidence" value="ECO:0007669"/>
    <property type="project" value="TreeGrafter"/>
</dbReference>
<dbReference type="InterPro" id="IPR019474">
    <property type="entry name" value="Ub_conjug_fac_E4_core"/>
</dbReference>
<dbReference type="GO" id="GO:0000151">
    <property type="term" value="C:ubiquitin ligase complex"/>
    <property type="evidence" value="ECO:0007669"/>
    <property type="project" value="InterPro"/>
</dbReference>
<reference evidence="7 8" key="2">
    <citation type="submission" date="2018-11" db="EMBL/GenBank/DDBJ databases">
        <authorList>
            <consortium name="Pathogen Informatics"/>
        </authorList>
    </citation>
    <scope>NUCLEOTIDE SEQUENCE [LARGE SCALE GENOMIC DNA]</scope>
    <source>
        <strain evidence="7 8">Egypt</strain>
    </source>
</reference>
<feature type="domain" description="Ubiquitin conjugation factor E4 core" evidence="6">
    <location>
        <begin position="2"/>
        <end position="180"/>
    </location>
</feature>
<evidence type="ECO:0000256" key="5">
    <source>
        <dbReference type="ARBA" id="ARBA00023242"/>
    </source>
</evidence>
<gene>
    <name evidence="7" type="ORF">ECPE_LOCUS15157</name>
</gene>
<dbReference type="GO" id="GO:0034450">
    <property type="term" value="F:ubiquitin-ubiquitin ligase activity"/>
    <property type="evidence" value="ECO:0007669"/>
    <property type="project" value="InterPro"/>
</dbReference>
<organism evidence="9">
    <name type="scientific">Echinostoma caproni</name>
    <dbReference type="NCBI Taxonomy" id="27848"/>
    <lineage>
        <taxon>Eukaryota</taxon>
        <taxon>Metazoa</taxon>
        <taxon>Spiralia</taxon>
        <taxon>Lophotrochozoa</taxon>
        <taxon>Platyhelminthes</taxon>
        <taxon>Trematoda</taxon>
        <taxon>Digenea</taxon>
        <taxon>Plagiorchiida</taxon>
        <taxon>Echinostomata</taxon>
        <taxon>Echinostomatoidea</taxon>
        <taxon>Echinostomatidae</taxon>
        <taxon>Echinostoma</taxon>
    </lineage>
</organism>
<dbReference type="WBParaSite" id="ECPE_0001519701-mRNA-1">
    <property type="protein sequence ID" value="ECPE_0001519701-mRNA-1"/>
    <property type="gene ID" value="ECPE_0001519701"/>
</dbReference>
<evidence type="ECO:0000256" key="2">
    <source>
        <dbReference type="ARBA" id="ARBA00004906"/>
    </source>
</evidence>
<reference evidence="9" key="1">
    <citation type="submission" date="2016-06" db="UniProtKB">
        <authorList>
            <consortium name="WormBaseParasite"/>
        </authorList>
    </citation>
    <scope>IDENTIFICATION</scope>
</reference>
<accession>A0A183B7H2</accession>
<keyword evidence="4" id="KW-0833">Ubl conjugation pathway</keyword>